<dbReference type="GO" id="GO:0000155">
    <property type="term" value="F:phosphorelay sensor kinase activity"/>
    <property type="evidence" value="ECO:0007669"/>
    <property type="project" value="InterPro"/>
</dbReference>
<evidence type="ECO:0000256" key="1">
    <source>
        <dbReference type="SAM" id="Coils"/>
    </source>
</evidence>
<dbReference type="RefSeq" id="WP_061434663.1">
    <property type="nucleotide sequence ID" value="NZ_KQ968681.1"/>
</dbReference>
<accession>A0A139LQP3</accession>
<keyword evidence="1" id="KW-0175">Coiled coil</keyword>
<dbReference type="PANTHER" id="PTHR34220:SF7">
    <property type="entry name" value="SENSOR HISTIDINE KINASE YPDA"/>
    <property type="match status" value="1"/>
</dbReference>
<organism evidence="4">
    <name type="scientific">Bacteroides intestinalis</name>
    <dbReference type="NCBI Taxonomy" id="329854"/>
    <lineage>
        <taxon>Bacteria</taxon>
        <taxon>Pseudomonadati</taxon>
        <taxon>Bacteroidota</taxon>
        <taxon>Bacteroidia</taxon>
        <taxon>Bacteroidales</taxon>
        <taxon>Bacteroidaceae</taxon>
        <taxon>Bacteroides</taxon>
    </lineage>
</organism>
<dbReference type="PATRIC" id="fig|329854.7.peg.1200"/>
<protein>
    <submittedName>
        <fullName evidence="4">Histidine kinase</fullName>
    </submittedName>
</protein>
<dbReference type="GO" id="GO:0016020">
    <property type="term" value="C:membrane"/>
    <property type="evidence" value="ECO:0007669"/>
    <property type="project" value="InterPro"/>
</dbReference>
<dbReference type="Gene3D" id="3.30.565.10">
    <property type="entry name" value="Histidine kinase-like ATPase, C-terminal domain"/>
    <property type="match status" value="1"/>
</dbReference>
<dbReference type="InterPro" id="IPR036890">
    <property type="entry name" value="HATPase_C_sf"/>
</dbReference>
<reference evidence="4 5" key="1">
    <citation type="submission" date="2016-02" db="EMBL/GenBank/DDBJ databases">
        <authorList>
            <person name="Wen L."/>
            <person name="He K."/>
            <person name="Yang H."/>
        </authorList>
    </citation>
    <scope>NUCLEOTIDE SEQUENCE [LARGE SCALE GENOMIC DNA]</scope>
    <source>
        <strain evidence="4 5">KLE1704</strain>
    </source>
</reference>
<keyword evidence="2" id="KW-0472">Membrane</keyword>
<dbReference type="InterPro" id="IPR050640">
    <property type="entry name" value="Bact_2-comp_sensor_kinase"/>
</dbReference>
<dbReference type="InterPro" id="IPR010559">
    <property type="entry name" value="Sig_transdc_His_kin_internal"/>
</dbReference>
<evidence type="ECO:0000313" key="4">
    <source>
        <dbReference type="EMBL" id="KXT53781.1"/>
    </source>
</evidence>
<feature type="transmembrane region" description="Helical" evidence="2">
    <location>
        <begin position="123"/>
        <end position="142"/>
    </location>
</feature>
<feature type="transmembrane region" description="Helical" evidence="2">
    <location>
        <begin position="7"/>
        <end position="29"/>
    </location>
</feature>
<evidence type="ECO:0000313" key="5">
    <source>
        <dbReference type="Proteomes" id="UP000070319"/>
    </source>
</evidence>
<feature type="coiled-coil region" evidence="1">
    <location>
        <begin position="150"/>
        <end position="200"/>
    </location>
</feature>
<evidence type="ECO:0000256" key="2">
    <source>
        <dbReference type="SAM" id="Phobius"/>
    </source>
</evidence>
<comment type="caution">
    <text evidence="4">The sequence shown here is derived from an EMBL/GenBank/DDBJ whole genome shotgun (WGS) entry which is preliminary data.</text>
</comment>
<dbReference type="SUPFAM" id="SSF55874">
    <property type="entry name" value="ATPase domain of HSP90 chaperone/DNA topoisomerase II/histidine kinase"/>
    <property type="match status" value="1"/>
</dbReference>
<dbReference type="AlphaFoldDB" id="A0A139LQP3"/>
<sequence length="345" mass="40139">MKNRYTLFILIVSISVATLIHFPELVSLFDVFESQTLFPGMRPADVVSEVFFTFISLVILFEVNTLLFHFNQPAVKITWQKMILSLILTWILSSLLGKCFVFFHHTFDIPAIDAMVHHYLHPLRDFIITCTVSGSCYISYLIRRQQEVVIENQQLQAENILNQYEALKNQLNPHMLFNSLNTLRSLVREDQDKAQEYIQELSRVLRYTLQGNDSKSVFLKDEIEFVSAYIFLLKMRFEDNLSFDICIDNKYANYYLPPMAVQMLIENAVKHNEISDRHPLNIRIYTEEEELIVTNPVQPKLTATTGTGIGLANLAKRYHLLYKREIQISENEQFTIRIPLISSAS</sequence>
<feature type="transmembrane region" description="Helical" evidence="2">
    <location>
        <begin position="49"/>
        <end position="70"/>
    </location>
</feature>
<gene>
    <name evidence="4" type="ORF">HMPREF2531_01188</name>
</gene>
<name>A0A139LQP3_9BACE</name>
<dbReference type="Proteomes" id="UP000070319">
    <property type="component" value="Unassembled WGS sequence"/>
</dbReference>
<feature type="domain" description="Signal transduction histidine kinase internal region" evidence="3">
    <location>
        <begin position="163"/>
        <end position="241"/>
    </location>
</feature>
<keyword evidence="2" id="KW-0812">Transmembrane</keyword>
<evidence type="ECO:0000259" key="3">
    <source>
        <dbReference type="Pfam" id="PF06580"/>
    </source>
</evidence>
<keyword evidence="4" id="KW-0808">Transferase</keyword>
<dbReference type="Pfam" id="PF06580">
    <property type="entry name" value="His_kinase"/>
    <property type="match status" value="1"/>
</dbReference>
<dbReference type="EMBL" id="LTDF01000050">
    <property type="protein sequence ID" value="KXT53781.1"/>
    <property type="molecule type" value="Genomic_DNA"/>
</dbReference>
<feature type="transmembrane region" description="Helical" evidence="2">
    <location>
        <begin position="82"/>
        <end position="103"/>
    </location>
</feature>
<dbReference type="PANTHER" id="PTHR34220">
    <property type="entry name" value="SENSOR HISTIDINE KINASE YPDA"/>
    <property type="match status" value="1"/>
</dbReference>
<proteinExistence type="predicted"/>
<keyword evidence="4" id="KW-0418">Kinase</keyword>
<keyword evidence="2" id="KW-1133">Transmembrane helix</keyword>